<dbReference type="GO" id="GO:0005737">
    <property type="term" value="C:cytoplasm"/>
    <property type="evidence" value="ECO:0007669"/>
    <property type="project" value="UniProtKB-UniRule"/>
</dbReference>
<dbReference type="InterPro" id="IPR038619">
    <property type="entry name" value="MraZ_sf"/>
</dbReference>
<sequence>MFIGEYKHNLDDKGRLAIPVKFRDKLKGGAVVTRGLDRCLFLYTHEQWEKIARKLADLPISQSKARAFSRLMLAGAMDVDLDNQGRINLPEYLREFAVLNKKTVIAGLFDRLEIWEEEAWDKYKQGTEKDSGEIAEALGELGI</sequence>
<dbReference type="CDD" id="cd16321">
    <property type="entry name" value="MraZ_C"/>
    <property type="match status" value="1"/>
</dbReference>
<keyword evidence="6 7" id="KW-0804">Transcription</keyword>
<dbReference type="AlphaFoldDB" id="A0A1F5SME2"/>
<dbReference type="PROSITE" id="PS51740">
    <property type="entry name" value="SPOVT_ABRB"/>
    <property type="match status" value="2"/>
</dbReference>
<dbReference type="STRING" id="1797994.A2227_01975"/>
<dbReference type="SUPFAM" id="SSF89447">
    <property type="entry name" value="AbrB/MazE/MraZ-like"/>
    <property type="match status" value="1"/>
</dbReference>
<protein>
    <recommendedName>
        <fullName evidence="1 7">Transcriptional regulator MraZ</fullName>
    </recommendedName>
</protein>
<comment type="caution">
    <text evidence="9">The sequence shown here is derived from an EMBL/GenBank/DDBJ whole genome shotgun (WGS) entry which is preliminary data.</text>
</comment>
<dbReference type="PANTHER" id="PTHR34701">
    <property type="entry name" value="TRANSCRIPTIONAL REGULATOR MRAZ"/>
    <property type="match status" value="1"/>
</dbReference>
<dbReference type="Proteomes" id="UP000178367">
    <property type="component" value="Unassembled WGS sequence"/>
</dbReference>
<dbReference type="HAMAP" id="MF_01008">
    <property type="entry name" value="MraZ"/>
    <property type="match status" value="1"/>
</dbReference>
<dbReference type="Pfam" id="PF02381">
    <property type="entry name" value="MraZ"/>
    <property type="match status" value="2"/>
</dbReference>
<comment type="subcellular location">
    <subcellularLocation>
        <location evidence="7">Cytoplasm</location>
        <location evidence="7">Nucleoid</location>
    </subcellularLocation>
</comment>
<keyword evidence="4 7" id="KW-0805">Transcription regulation</keyword>
<evidence type="ECO:0000256" key="1">
    <source>
        <dbReference type="ARBA" id="ARBA00013860"/>
    </source>
</evidence>
<comment type="subunit">
    <text evidence="7">Forms oligomers.</text>
</comment>
<keyword evidence="9" id="KW-0132">Cell division</keyword>
<keyword evidence="2 7" id="KW-0963">Cytoplasm</keyword>
<evidence type="ECO:0000256" key="5">
    <source>
        <dbReference type="ARBA" id="ARBA00023125"/>
    </source>
</evidence>
<dbReference type="InterPro" id="IPR020603">
    <property type="entry name" value="MraZ_dom"/>
</dbReference>
<keyword evidence="9" id="KW-0131">Cell cycle</keyword>
<dbReference type="GO" id="GO:0009295">
    <property type="term" value="C:nucleoid"/>
    <property type="evidence" value="ECO:0007669"/>
    <property type="project" value="UniProtKB-SubCell"/>
</dbReference>
<dbReference type="GO" id="GO:2000143">
    <property type="term" value="P:negative regulation of DNA-templated transcription initiation"/>
    <property type="evidence" value="ECO:0007669"/>
    <property type="project" value="TreeGrafter"/>
</dbReference>
<accession>A0A1F5SME2</accession>
<evidence type="ECO:0000256" key="2">
    <source>
        <dbReference type="ARBA" id="ARBA00022490"/>
    </source>
</evidence>
<dbReference type="GO" id="GO:0000976">
    <property type="term" value="F:transcription cis-regulatory region binding"/>
    <property type="evidence" value="ECO:0007669"/>
    <property type="project" value="TreeGrafter"/>
</dbReference>
<dbReference type="Gene3D" id="3.40.1550.20">
    <property type="entry name" value="Transcriptional regulator MraZ domain"/>
    <property type="match status" value="1"/>
</dbReference>
<evidence type="ECO:0000256" key="3">
    <source>
        <dbReference type="ARBA" id="ARBA00022737"/>
    </source>
</evidence>
<reference evidence="9 10" key="1">
    <citation type="journal article" date="2016" name="Nat. Commun.">
        <title>Thousands of microbial genomes shed light on interconnected biogeochemical processes in an aquifer system.</title>
        <authorList>
            <person name="Anantharaman K."/>
            <person name="Brown C.T."/>
            <person name="Hug L.A."/>
            <person name="Sharon I."/>
            <person name="Castelle C.J."/>
            <person name="Probst A.J."/>
            <person name="Thomas B.C."/>
            <person name="Singh A."/>
            <person name="Wilkins M.J."/>
            <person name="Karaoz U."/>
            <person name="Brodie E.L."/>
            <person name="Williams K.H."/>
            <person name="Hubbard S.S."/>
            <person name="Banfield J.F."/>
        </authorList>
    </citation>
    <scope>NUCLEOTIDE SEQUENCE [LARGE SCALE GENOMIC DNA]</scope>
</reference>
<evidence type="ECO:0000313" key="9">
    <source>
        <dbReference type="EMBL" id="OGF27613.1"/>
    </source>
</evidence>
<evidence type="ECO:0000256" key="6">
    <source>
        <dbReference type="ARBA" id="ARBA00023163"/>
    </source>
</evidence>
<dbReference type="GO" id="GO:0003700">
    <property type="term" value="F:DNA-binding transcription factor activity"/>
    <property type="evidence" value="ECO:0007669"/>
    <property type="project" value="UniProtKB-UniRule"/>
</dbReference>
<evidence type="ECO:0000256" key="7">
    <source>
        <dbReference type="HAMAP-Rule" id="MF_01008"/>
    </source>
</evidence>
<organism evidence="9 10">
    <name type="scientific">Candidatus Falkowbacteria bacterium RIFOXYA2_FULL_47_19</name>
    <dbReference type="NCBI Taxonomy" id="1797994"/>
    <lineage>
        <taxon>Bacteria</taxon>
        <taxon>Candidatus Falkowiibacteriota</taxon>
    </lineage>
</organism>
<dbReference type="InterPro" id="IPR007159">
    <property type="entry name" value="SpoVT-AbrB_dom"/>
</dbReference>
<keyword evidence="5 7" id="KW-0238">DNA-binding</keyword>
<dbReference type="GO" id="GO:0051301">
    <property type="term" value="P:cell division"/>
    <property type="evidence" value="ECO:0007669"/>
    <property type="project" value="UniProtKB-KW"/>
</dbReference>
<evidence type="ECO:0000259" key="8">
    <source>
        <dbReference type="PROSITE" id="PS51740"/>
    </source>
</evidence>
<dbReference type="NCBIfam" id="TIGR00242">
    <property type="entry name" value="division/cell wall cluster transcriptional repressor MraZ"/>
    <property type="match status" value="1"/>
</dbReference>
<dbReference type="CDD" id="cd16320">
    <property type="entry name" value="MraZ_N"/>
    <property type="match status" value="1"/>
</dbReference>
<dbReference type="InterPro" id="IPR003444">
    <property type="entry name" value="MraZ"/>
</dbReference>
<feature type="domain" description="SpoVT-AbrB" evidence="8">
    <location>
        <begin position="76"/>
        <end position="119"/>
    </location>
</feature>
<comment type="similarity">
    <text evidence="7">Belongs to the MraZ family.</text>
</comment>
<name>A0A1F5SME2_9BACT</name>
<dbReference type="InterPro" id="IPR035642">
    <property type="entry name" value="MraZ_N"/>
</dbReference>
<evidence type="ECO:0000256" key="4">
    <source>
        <dbReference type="ARBA" id="ARBA00023015"/>
    </source>
</evidence>
<feature type="domain" description="SpoVT-AbrB" evidence="8">
    <location>
        <begin position="5"/>
        <end position="47"/>
    </location>
</feature>
<gene>
    <name evidence="7" type="primary">mraZ</name>
    <name evidence="9" type="ORF">A2227_01975</name>
</gene>
<dbReference type="InterPro" id="IPR037914">
    <property type="entry name" value="SpoVT-AbrB_sf"/>
</dbReference>
<proteinExistence type="inferred from homology"/>
<dbReference type="PANTHER" id="PTHR34701:SF1">
    <property type="entry name" value="TRANSCRIPTIONAL REGULATOR MRAZ"/>
    <property type="match status" value="1"/>
</dbReference>
<dbReference type="EMBL" id="MFGB01000007">
    <property type="protein sequence ID" value="OGF27613.1"/>
    <property type="molecule type" value="Genomic_DNA"/>
</dbReference>
<evidence type="ECO:0000313" key="10">
    <source>
        <dbReference type="Proteomes" id="UP000178367"/>
    </source>
</evidence>
<keyword evidence="3" id="KW-0677">Repeat</keyword>
<dbReference type="InterPro" id="IPR035644">
    <property type="entry name" value="MraZ_C"/>
</dbReference>